<keyword evidence="3" id="KW-0963">Cytoplasm</keyword>
<sequence length="959" mass="106332">MEVETALPPAVGLDFSGSPRFELDKMELSSPVAGSGGGANGAATKLQKVYRSYRTRRKLADSAVVVEELWWQALDYARLKYSTVSFFDEPKPETAASRWNRVSLNASKVGQGLSRDGKALKLAFQHWIESIDPRHRYGHNLHFYYDVWCKSQAGQPFFYWLDVGEGKDIDLPECPRALLKTQCIKYLGPQEREHYEYIINEGKIIHKISGEPLDTTFGPKGTKWIFVMSTAKRLYAGKKERGVFQHSSFLAGGTTIAAGRFTAENGLLKSIWAYSGHYKPSAENLSYFMNFLEENGVDLKEVEVRSSTKEDYNEDPVPSDAQSFSAAFDPPMTVPDTTEGNEGENALTIEAKPTYQRTLSGGLQSPKTTDVPQKAILERMKSKSESKSFQLGHRLSLKWSTGAGPRIGCVKDYPMELRTQAMEMVDLSPRGSTQPASRRLPCFSATSPTSPLAPMQTSLPQPSSATTAHISVSTERDAHRVAAILILCSARLRNQTKLLADLRDSKMEVEAATPPASMDAIDSSRCPVAGSGDGVDGAATKLQKAYRGYRIRRKLADSAVVVEELWWQALDFARLSYSTISFFDEPRPKTTASRWSRVRLKASKVGQGLSRDDGKALKLAFEHWIEAIDPRHRSGHNLHFYYDVWCQSQAAQPFFYWLDIGAGKDVDLPQCPRALLKKQLIKYLGPQEREFYEYIINDGRIFHKHSGEPLDTSHGPEGANKWIFVLSTSKRLYAGKKEKGVFQHSSFLAGGATIAAGRFIAENGLIKSTWAYSGHYKPSAENLSNFMNFLEENGVDVTQVEVGSFTKEFDDSEPTGAQNLTSAIHPLQVILPGNETECWNNPENQTKPTYKRTLSGGLQSPKATDVPKNAILERMKSKSESKSYQLGDKLSLNWSSGVGPRIGCVNDYPVELKKEALEMLDLSPRASTPSTNVAACTNSGLPVPAKEREESGISPQTSL</sequence>
<dbReference type="PROSITE" id="PS50096">
    <property type="entry name" value="IQ"/>
    <property type="match status" value="2"/>
</dbReference>
<dbReference type="SMART" id="SM00015">
    <property type="entry name" value="IQ"/>
    <property type="match status" value="2"/>
</dbReference>
<dbReference type="GO" id="GO:0005634">
    <property type="term" value="C:nucleus"/>
    <property type="evidence" value="ECO:0007669"/>
    <property type="project" value="UniProtKB-SubCell"/>
</dbReference>
<accession>A0A5J9WRP4</accession>
<feature type="region of interest" description="Disordered" evidence="5">
    <location>
        <begin position="307"/>
        <end position="331"/>
    </location>
</feature>
<dbReference type="CDD" id="cd23767">
    <property type="entry name" value="IQCD"/>
    <property type="match status" value="1"/>
</dbReference>
<evidence type="ECO:0000256" key="3">
    <source>
        <dbReference type="ARBA" id="ARBA00022490"/>
    </source>
</evidence>
<protein>
    <recommendedName>
        <fullName evidence="8">IQ domain-containing protein IQM3</fullName>
    </recommendedName>
</protein>
<dbReference type="PANTHER" id="PTHR31250:SF10">
    <property type="entry name" value="IQ DOMAIN-CONTAINING PROTEIN IQM3"/>
    <property type="match status" value="1"/>
</dbReference>
<dbReference type="EMBL" id="RWGY01000002">
    <property type="protein sequence ID" value="TVU50879.1"/>
    <property type="molecule type" value="Genomic_DNA"/>
</dbReference>
<keyword evidence="7" id="KW-1185">Reference proteome</keyword>
<reference evidence="6 7" key="1">
    <citation type="journal article" date="2019" name="Sci. Rep.">
        <title>A high-quality genome of Eragrostis curvula grass provides insights into Poaceae evolution and supports new strategies to enhance forage quality.</title>
        <authorList>
            <person name="Carballo J."/>
            <person name="Santos B.A.C.M."/>
            <person name="Zappacosta D."/>
            <person name="Garbus I."/>
            <person name="Selva J.P."/>
            <person name="Gallo C.A."/>
            <person name="Diaz A."/>
            <person name="Albertini E."/>
            <person name="Caccamo M."/>
            <person name="Echenique V."/>
        </authorList>
    </citation>
    <scope>NUCLEOTIDE SEQUENCE [LARGE SCALE GENOMIC DNA]</scope>
    <source>
        <strain evidence="7">cv. Victoria</strain>
        <tissue evidence="6">Leaf</tissue>
    </source>
</reference>
<comment type="caution">
    <text evidence="6">The sequence shown here is derived from an EMBL/GenBank/DDBJ whole genome shotgun (WGS) entry which is preliminary data.</text>
</comment>
<evidence type="ECO:0000313" key="6">
    <source>
        <dbReference type="EMBL" id="TVU50879.1"/>
    </source>
</evidence>
<evidence type="ECO:0000313" key="7">
    <source>
        <dbReference type="Proteomes" id="UP000324897"/>
    </source>
</evidence>
<proteinExistence type="predicted"/>
<evidence type="ECO:0000256" key="4">
    <source>
        <dbReference type="ARBA" id="ARBA00023242"/>
    </source>
</evidence>
<dbReference type="PANTHER" id="PTHR31250">
    <property type="entry name" value="IQ DOMAIN-CONTAINING PROTEIN IQM3"/>
    <property type="match status" value="1"/>
</dbReference>
<feature type="compositionally biased region" description="Polar residues" evidence="5">
    <location>
        <begin position="925"/>
        <end position="940"/>
    </location>
</feature>
<evidence type="ECO:0000256" key="1">
    <source>
        <dbReference type="ARBA" id="ARBA00004123"/>
    </source>
</evidence>
<dbReference type="AlphaFoldDB" id="A0A5J9WRP4"/>
<organism evidence="6 7">
    <name type="scientific">Eragrostis curvula</name>
    <name type="common">weeping love grass</name>
    <dbReference type="NCBI Taxonomy" id="38414"/>
    <lineage>
        <taxon>Eukaryota</taxon>
        <taxon>Viridiplantae</taxon>
        <taxon>Streptophyta</taxon>
        <taxon>Embryophyta</taxon>
        <taxon>Tracheophyta</taxon>
        <taxon>Spermatophyta</taxon>
        <taxon>Magnoliopsida</taxon>
        <taxon>Liliopsida</taxon>
        <taxon>Poales</taxon>
        <taxon>Poaceae</taxon>
        <taxon>PACMAD clade</taxon>
        <taxon>Chloridoideae</taxon>
        <taxon>Eragrostideae</taxon>
        <taxon>Eragrostidinae</taxon>
        <taxon>Eragrostis</taxon>
    </lineage>
</organism>
<dbReference type="OrthoDB" id="7344096at2759"/>
<dbReference type="InterPro" id="IPR044159">
    <property type="entry name" value="IQM"/>
</dbReference>
<dbReference type="Gramene" id="TVU50879">
    <property type="protein sequence ID" value="TVU50879"/>
    <property type="gene ID" value="EJB05_02273"/>
</dbReference>
<evidence type="ECO:0008006" key="8">
    <source>
        <dbReference type="Google" id="ProtNLM"/>
    </source>
</evidence>
<dbReference type="Proteomes" id="UP000324897">
    <property type="component" value="Chromosome 6"/>
</dbReference>
<evidence type="ECO:0000256" key="5">
    <source>
        <dbReference type="SAM" id="MobiDB-lite"/>
    </source>
</evidence>
<dbReference type="Pfam" id="PF00612">
    <property type="entry name" value="IQ"/>
    <property type="match status" value="2"/>
</dbReference>
<feature type="region of interest" description="Disordered" evidence="5">
    <location>
        <begin position="925"/>
        <end position="959"/>
    </location>
</feature>
<keyword evidence="4" id="KW-0539">Nucleus</keyword>
<dbReference type="InterPro" id="IPR000048">
    <property type="entry name" value="IQ_motif_EF-hand-BS"/>
</dbReference>
<comment type="subcellular location">
    <subcellularLocation>
        <location evidence="2">Cytoplasm</location>
    </subcellularLocation>
    <subcellularLocation>
        <location evidence="1">Nucleus</location>
    </subcellularLocation>
</comment>
<name>A0A5J9WRP4_9POAL</name>
<dbReference type="GO" id="GO:0005737">
    <property type="term" value="C:cytoplasm"/>
    <property type="evidence" value="ECO:0007669"/>
    <property type="project" value="UniProtKB-SubCell"/>
</dbReference>
<gene>
    <name evidence="6" type="ORF">EJB05_02273</name>
</gene>
<evidence type="ECO:0000256" key="2">
    <source>
        <dbReference type="ARBA" id="ARBA00004496"/>
    </source>
</evidence>